<dbReference type="Proteomes" id="UP001219568">
    <property type="component" value="Unassembled WGS sequence"/>
</dbReference>
<reference evidence="2" key="1">
    <citation type="journal article" date="2023" name="IMA Fungus">
        <title>Comparative genomic study of the Penicillium genus elucidates a diverse pangenome and 15 lateral gene transfer events.</title>
        <authorList>
            <person name="Petersen C."/>
            <person name="Sorensen T."/>
            <person name="Nielsen M.R."/>
            <person name="Sondergaard T.E."/>
            <person name="Sorensen J.L."/>
            <person name="Fitzpatrick D.A."/>
            <person name="Frisvad J.C."/>
            <person name="Nielsen K.L."/>
        </authorList>
    </citation>
    <scope>NUCLEOTIDE SEQUENCE</scope>
    <source>
        <strain evidence="2">IBT 15450</strain>
    </source>
</reference>
<sequence length="69" mass="8127">MQIKKYYDRKHTPKHFCVGDKVLLRLGRGYDIPVNQYAGRFTVLERVGRLAYRLDLPGTWKRVHPVISV</sequence>
<evidence type="ECO:0000313" key="2">
    <source>
        <dbReference type="EMBL" id="KAJ6043163.1"/>
    </source>
</evidence>
<comment type="caution">
    <text evidence="2">The sequence shown here is derived from an EMBL/GenBank/DDBJ whole genome shotgun (WGS) entry which is preliminary data.</text>
</comment>
<proteinExistence type="predicted"/>
<name>A0AAD6IBZ5_PENCN</name>
<dbReference type="Pfam" id="PF24626">
    <property type="entry name" value="SH3_Tf2-1"/>
    <property type="match status" value="1"/>
</dbReference>
<keyword evidence="3" id="KW-1185">Reference proteome</keyword>
<evidence type="ECO:0000259" key="1">
    <source>
        <dbReference type="Pfam" id="PF24626"/>
    </source>
</evidence>
<evidence type="ECO:0000313" key="3">
    <source>
        <dbReference type="Proteomes" id="UP001219568"/>
    </source>
</evidence>
<protein>
    <recommendedName>
        <fullName evidence="1">Tf2-1-like SH3-like domain-containing protein</fullName>
    </recommendedName>
</protein>
<dbReference type="AlphaFoldDB" id="A0AAD6IBZ5"/>
<feature type="domain" description="Tf2-1-like SH3-like" evidence="1">
    <location>
        <begin position="36"/>
        <end position="68"/>
    </location>
</feature>
<organism evidence="2 3">
    <name type="scientific">Penicillium canescens</name>
    <dbReference type="NCBI Taxonomy" id="5083"/>
    <lineage>
        <taxon>Eukaryota</taxon>
        <taxon>Fungi</taxon>
        <taxon>Dikarya</taxon>
        <taxon>Ascomycota</taxon>
        <taxon>Pezizomycotina</taxon>
        <taxon>Eurotiomycetes</taxon>
        <taxon>Eurotiomycetidae</taxon>
        <taxon>Eurotiales</taxon>
        <taxon>Aspergillaceae</taxon>
        <taxon>Penicillium</taxon>
    </lineage>
</organism>
<gene>
    <name evidence="2" type="ORF">N7460_004518</name>
</gene>
<dbReference type="InterPro" id="IPR056924">
    <property type="entry name" value="SH3_Tf2-1"/>
</dbReference>
<reference evidence="2" key="2">
    <citation type="submission" date="2023-01" db="EMBL/GenBank/DDBJ databases">
        <authorList>
            <person name="Petersen C."/>
        </authorList>
    </citation>
    <scope>NUCLEOTIDE SEQUENCE</scope>
    <source>
        <strain evidence="2">IBT 15450</strain>
    </source>
</reference>
<dbReference type="EMBL" id="JAQJZL010000004">
    <property type="protein sequence ID" value="KAJ6043163.1"/>
    <property type="molecule type" value="Genomic_DNA"/>
</dbReference>
<accession>A0AAD6IBZ5</accession>